<gene>
    <name evidence="1" type="ORF">GCM10010394_55000</name>
</gene>
<evidence type="ECO:0008006" key="3">
    <source>
        <dbReference type="Google" id="ProtNLM"/>
    </source>
</evidence>
<keyword evidence="2" id="KW-1185">Reference proteome</keyword>
<dbReference type="SUPFAM" id="SSF69318">
    <property type="entry name" value="Integrin alpha N-terminal domain"/>
    <property type="match status" value="1"/>
</dbReference>
<comment type="caution">
    <text evidence="1">The sequence shown here is derived from an EMBL/GenBank/DDBJ whole genome shotgun (WGS) entry which is preliminary data.</text>
</comment>
<sequence length="79" mass="8154">MAGLPGYYRGSGDGNAPFLSRSRVGGGWQVYDTLFGAGDVTGDGRADLLARDRAGTLWLYKGTGNPSAPFASRTRVGGG</sequence>
<dbReference type="RefSeq" id="WP_344077864.1">
    <property type="nucleotide sequence ID" value="NZ_BAAACA010000038.1"/>
</dbReference>
<organism evidence="1 2">
    <name type="scientific">Streptomyces crystallinus</name>
    <dbReference type="NCBI Taxonomy" id="68191"/>
    <lineage>
        <taxon>Bacteria</taxon>
        <taxon>Bacillati</taxon>
        <taxon>Actinomycetota</taxon>
        <taxon>Actinomycetes</taxon>
        <taxon>Kitasatosporales</taxon>
        <taxon>Streptomycetaceae</taxon>
        <taxon>Streptomyces</taxon>
    </lineage>
</organism>
<name>A0ABP3RYX0_9ACTN</name>
<protein>
    <recommendedName>
        <fullName evidence="3">VCBS repeat-containing protein</fullName>
    </recommendedName>
</protein>
<dbReference type="InterPro" id="IPR028994">
    <property type="entry name" value="Integrin_alpha_N"/>
</dbReference>
<dbReference type="EMBL" id="BAAACA010000038">
    <property type="protein sequence ID" value="GAA0617758.1"/>
    <property type="molecule type" value="Genomic_DNA"/>
</dbReference>
<dbReference type="Proteomes" id="UP001500668">
    <property type="component" value="Unassembled WGS sequence"/>
</dbReference>
<proteinExistence type="predicted"/>
<reference evidence="2" key="1">
    <citation type="journal article" date="2019" name="Int. J. Syst. Evol. Microbiol.">
        <title>The Global Catalogue of Microorganisms (GCM) 10K type strain sequencing project: providing services to taxonomists for standard genome sequencing and annotation.</title>
        <authorList>
            <consortium name="The Broad Institute Genomics Platform"/>
            <consortium name="The Broad Institute Genome Sequencing Center for Infectious Disease"/>
            <person name="Wu L."/>
            <person name="Ma J."/>
        </authorList>
    </citation>
    <scope>NUCLEOTIDE SEQUENCE [LARGE SCALE GENOMIC DNA]</scope>
    <source>
        <strain evidence="2">JCM 5067</strain>
    </source>
</reference>
<accession>A0ABP3RYX0</accession>
<evidence type="ECO:0000313" key="1">
    <source>
        <dbReference type="EMBL" id="GAA0617758.1"/>
    </source>
</evidence>
<evidence type="ECO:0000313" key="2">
    <source>
        <dbReference type="Proteomes" id="UP001500668"/>
    </source>
</evidence>